<sequence length="304" mass="34127">MAAVDKENQPEPTTPEADSSPGSVEGSIYTWQDRRLSRSARKRALEQRREELLDETPEDEEDITAIQDNVVSEWISLLQERDRLLREQVNEDNQRLMDEYMRDLFFILQRMGTLDSSAVPLALKTSLIHVYGEVLTYCHTQDLDMSQMSDCQSSVAPPPSPITLAPPPPPPPTPPPPPAIVVTSPKKTTNQLPAVPNLQPKRRKLGMQAAAPQTPIHSTPLRPSLHGDLQRLIKSDLRRSLRKTDCMRSPGGTPARRRDQPAFNSMGNWMVIGLQKKFRNVQYSPTTPTTPNDSTEESFCLSVD</sequence>
<name>A0A8K0EXA7_BRALA</name>
<feature type="region of interest" description="Disordered" evidence="1">
    <location>
        <begin position="282"/>
        <end position="304"/>
    </location>
</feature>
<protein>
    <submittedName>
        <fullName evidence="2">Hypp3291 protein</fullName>
    </submittedName>
</protein>
<organism evidence="2 3">
    <name type="scientific">Branchiostoma lanceolatum</name>
    <name type="common">Common lancelet</name>
    <name type="synonym">Amphioxus lanceolatum</name>
    <dbReference type="NCBI Taxonomy" id="7740"/>
    <lineage>
        <taxon>Eukaryota</taxon>
        <taxon>Metazoa</taxon>
        <taxon>Chordata</taxon>
        <taxon>Cephalochordata</taxon>
        <taxon>Leptocardii</taxon>
        <taxon>Amphioxiformes</taxon>
        <taxon>Branchiostomatidae</taxon>
        <taxon>Branchiostoma</taxon>
    </lineage>
</organism>
<reference evidence="2" key="1">
    <citation type="submission" date="2022-01" db="EMBL/GenBank/DDBJ databases">
        <authorList>
            <person name="Braso-Vives M."/>
        </authorList>
    </citation>
    <scope>NUCLEOTIDE SEQUENCE</scope>
</reference>
<feature type="region of interest" description="Disordered" evidence="1">
    <location>
        <begin position="1"/>
        <end position="31"/>
    </location>
</feature>
<keyword evidence="3" id="KW-1185">Reference proteome</keyword>
<feature type="region of interest" description="Disordered" evidence="1">
    <location>
        <begin position="149"/>
        <end position="178"/>
    </location>
</feature>
<dbReference type="AlphaFoldDB" id="A0A8K0EXA7"/>
<evidence type="ECO:0000313" key="3">
    <source>
        <dbReference type="Proteomes" id="UP000838412"/>
    </source>
</evidence>
<dbReference type="Proteomes" id="UP000838412">
    <property type="component" value="Chromosome 5"/>
</dbReference>
<gene>
    <name evidence="2" type="primary">Hypp3291</name>
    <name evidence="2" type="ORF">BLAG_LOCUS19781</name>
</gene>
<accession>A0A8K0EXA7</accession>
<dbReference type="OrthoDB" id="10050535at2759"/>
<dbReference type="EMBL" id="OV696690">
    <property type="protein sequence ID" value="CAH1266027.1"/>
    <property type="molecule type" value="Genomic_DNA"/>
</dbReference>
<evidence type="ECO:0000256" key="1">
    <source>
        <dbReference type="SAM" id="MobiDB-lite"/>
    </source>
</evidence>
<feature type="compositionally biased region" description="Pro residues" evidence="1">
    <location>
        <begin position="156"/>
        <end position="178"/>
    </location>
</feature>
<evidence type="ECO:0000313" key="2">
    <source>
        <dbReference type="EMBL" id="CAH1266027.1"/>
    </source>
</evidence>
<proteinExistence type="predicted"/>